<dbReference type="OrthoDB" id="2651239at2"/>
<accession>A0A0F7FD88</accession>
<reference evidence="2 3" key="2">
    <citation type="journal article" date="2016" name="Genome Announc.">
        <title>Genome Sequence of a Gram-Positive Diazotroph, Paenibacillus durus Type Strain ATCC 35681.</title>
        <authorList>
            <person name="Halim M.A."/>
            <person name="Rahman A.Y."/>
            <person name="Sim K.S."/>
            <person name="Yam H.C."/>
            <person name="Rahim A.A."/>
            <person name="Ghazali A.H."/>
            <person name="Najimudin N."/>
        </authorList>
    </citation>
    <scope>NUCLEOTIDE SEQUENCE [LARGE SCALE GENOMIC DNA]</scope>
    <source>
        <strain evidence="2 3">ATCC 35681</strain>
    </source>
</reference>
<dbReference type="PATRIC" id="fig|1333534.5.peg.4881"/>
<gene>
    <name evidence="2" type="ORF">VK70_22265</name>
</gene>
<dbReference type="RefSeq" id="WP_025696522.1">
    <property type="nucleotide sequence ID" value="NZ_ASQQ01000456.1"/>
</dbReference>
<protein>
    <recommendedName>
        <fullName evidence="4">Lipoprotein</fullName>
    </recommendedName>
</protein>
<dbReference type="PROSITE" id="PS51257">
    <property type="entry name" value="PROKAR_LIPOPROTEIN"/>
    <property type="match status" value="1"/>
</dbReference>
<sequence length="137" mass="15409">MKRARTLWTLLILCMVTVLLAGCAAKEPTWESFEGALNEKSFPVPKEANSPDRTTTNTAMDYVRYSLPGLKENDNIPEPYSEAIQAWGWDELPVKNTASSHVFQKDQLIVHLTIHDGYFIIMVPKDKKAGVKSLNSQ</sequence>
<dbReference type="AlphaFoldDB" id="A0A0F7FD88"/>
<dbReference type="Proteomes" id="UP000034189">
    <property type="component" value="Chromosome"/>
</dbReference>
<feature type="signal peptide" evidence="1">
    <location>
        <begin position="1"/>
        <end position="21"/>
    </location>
</feature>
<reference evidence="2 3" key="1">
    <citation type="submission" date="2015-03" db="EMBL/GenBank/DDBJ databases">
        <authorList>
            <person name="Abdul Halim M."/>
        </authorList>
    </citation>
    <scope>NUCLEOTIDE SEQUENCE [LARGE SCALE GENOMIC DNA]</scope>
    <source>
        <strain evidence="2 3">ATCC 35681</strain>
    </source>
</reference>
<evidence type="ECO:0000256" key="1">
    <source>
        <dbReference type="SAM" id="SignalP"/>
    </source>
</evidence>
<evidence type="ECO:0008006" key="4">
    <source>
        <dbReference type="Google" id="ProtNLM"/>
    </source>
</evidence>
<dbReference type="HOGENOM" id="CLU_1863206_0_0_9"/>
<keyword evidence="1" id="KW-0732">Signal</keyword>
<organism evidence="2 3">
    <name type="scientific">Paenibacillus durus ATCC 35681</name>
    <dbReference type="NCBI Taxonomy" id="1333534"/>
    <lineage>
        <taxon>Bacteria</taxon>
        <taxon>Bacillati</taxon>
        <taxon>Bacillota</taxon>
        <taxon>Bacilli</taxon>
        <taxon>Bacillales</taxon>
        <taxon>Paenibacillaceae</taxon>
        <taxon>Paenibacillus</taxon>
    </lineage>
</organism>
<proteinExistence type="predicted"/>
<feature type="chain" id="PRO_5039404975" description="Lipoprotein" evidence="1">
    <location>
        <begin position="22"/>
        <end position="137"/>
    </location>
</feature>
<name>A0A0F7FD88_PAEDU</name>
<evidence type="ECO:0000313" key="2">
    <source>
        <dbReference type="EMBL" id="AKG36899.1"/>
    </source>
</evidence>
<dbReference type="EMBL" id="CP011114">
    <property type="protein sequence ID" value="AKG36899.1"/>
    <property type="molecule type" value="Genomic_DNA"/>
</dbReference>
<evidence type="ECO:0000313" key="3">
    <source>
        <dbReference type="Proteomes" id="UP000034189"/>
    </source>
</evidence>